<dbReference type="RefSeq" id="WP_074607647.1">
    <property type="nucleotide sequence ID" value="NZ_FNGY01000004.1"/>
</dbReference>
<dbReference type="AlphaFoldDB" id="A0A1G9UZ73"/>
<gene>
    <name evidence="1" type="ORF">SAMN05421820_104332</name>
</gene>
<name>A0A1G9UZ73_9SPHI</name>
<evidence type="ECO:0000313" key="2">
    <source>
        <dbReference type="Proteomes" id="UP000183200"/>
    </source>
</evidence>
<dbReference type="EMBL" id="FNGY01000004">
    <property type="protein sequence ID" value="SDM65173.1"/>
    <property type="molecule type" value="Genomic_DNA"/>
</dbReference>
<sequence length="205" mass="23454">MKRPNELMTLKGFDLKGTKRDLILEQPFSNTDDKHYGMPITPCAALDMIKRFQDQISNNDAFSNVYWVEFSKASIFRILSQETCEYVRFYLAIPEIDGKEASLTLEGANASGEVIGKEIMLQIAARMKAQRELSPNVELDEDSIYSEFKHELPPSEEKGNGGKGFLDTTNVKSMRGFIEEKSQELTQTDFPGFLKTFYKYIEDKF</sequence>
<keyword evidence="2" id="KW-1185">Reference proteome</keyword>
<organism evidence="1 2">
    <name type="scientific">Pedobacter steynii</name>
    <dbReference type="NCBI Taxonomy" id="430522"/>
    <lineage>
        <taxon>Bacteria</taxon>
        <taxon>Pseudomonadati</taxon>
        <taxon>Bacteroidota</taxon>
        <taxon>Sphingobacteriia</taxon>
        <taxon>Sphingobacteriales</taxon>
        <taxon>Sphingobacteriaceae</taxon>
        <taxon>Pedobacter</taxon>
    </lineage>
</organism>
<evidence type="ECO:0000313" key="1">
    <source>
        <dbReference type="EMBL" id="SDM65173.1"/>
    </source>
</evidence>
<accession>A0A1G9UZ73</accession>
<dbReference type="OrthoDB" id="798508at2"/>
<reference evidence="2" key="1">
    <citation type="submission" date="2016-10" db="EMBL/GenBank/DDBJ databases">
        <authorList>
            <person name="Varghese N."/>
            <person name="Submissions S."/>
        </authorList>
    </citation>
    <scope>NUCLEOTIDE SEQUENCE [LARGE SCALE GENOMIC DNA]</scope>
    <source>
        <strain evidence="2">DSM 19110</strain>
    </source>
</reference>
<dbReference type="Proteomes" id="UP000183200">
    <property type="component" value="Unassembled WGS sequence"/>
</dbReference>
<protein>
    <submittedName>
        <fullName evidence="1">Uncharacterized protein</fullName>
    </submittedName>
</protein>
<proteinExistence type="predicted"/>